<keyword evidence="2" id="KW-0560">Oxidoreductase</keyword>
<dbReference type="GO" id="GO:0016491">
    <property type="term" value="F:oxidoreductase activity"/>
    <property type="evidence" value="ECO:0007669"/>
    <property type="project" value="UniProtKB-KW"/>
</dbReference>
<dbReference type="RefSeq" id="WP_166920812.1">
    <property type="nucleotide sequence ID" value="NZ_JAASRN010000006.1"/>
</dbReference>
<protein>
    <submittedName>
        <fullName evidence="3">NAD(P)-dependent dehydrogenase (Short-subunit alcohol dehydrogenase family)</fullName>
    </submittedName>
</protein>
<dbReference type="PRINTS" id="PR00081">
    <property type="entry name" value="GDHRDH"/>
</dbReference>
<dbReference type="PANTHER" id="PTHR43976:SF16">
    <property type="entry name" value="SHORT-CHAIN DEHYDROGENASE_REDUCTASE FAMILY PROTEIN"/>
    <property type="match status" value="1"/>
</dbReference>
<evidence type="ECO:0000256" key="1">
    <source>
        <dbReference type="ARBA" id="ARBA00006484"/>
    </source>
</evidence>
<keyword evidence="4" id="KW-1185">Reference proteome</keyword>
<reference evidence="3 4" key="1">
    <citation type="submission" date="2020-03" db="EMBL/GenBank/DDBJ databases">
        <title>Genomic Encyclopedia of Type Strains, Phase IV (KMG-IV): sequencing the most valuable type-strain genomes for metagenomic binning, comparative biology and taxonomic classification.</title>
        <authorList>
            <person name="Goeker M."/>
        </authorList>
    </citation>
    <scope>NUCLEOTIDE SEQUENCE [LARGE SCALE GENOMIC DNA]</scope>
    <source>
        <strain evidence="3 4">DSM 5718</strain>
    </source>
</reference>
<accession>A0A846MTI6</accession>
<evidence type="ECO:0000313" key="3">
    <source>
        <dbReference type="EMBL" id="NIK74741.1"/>
    </source>
</evidence>
<dbReference type="PANTHER" id="PTHR43976">
    <property type="entry name" value="SHORT CHAIN DEHYDROGENASE"/>
    <property type="match status" value="1"/>
</dbReference>
<dbReference type="InterPro" id="IPR002347">
    <property type="entry name" value="SDR_fam"/>
</dbReference>
<dbReference type="Pfam" id="PF00106">
    <property type="entry name" value="adh_short"/>
    <property type="match status" value="1"/>
</dbReference>
<evidence type="ECO:0000313" key="4">
    <source>
        <dbReference type="Proteomes" id="UP000537126"/>
    </source>
</evidence>
<dbReference type="EMBL" id="JAASRN010000006">
    <property type="protein sequence ID" value="NIK74741.1"/>
    <property type="molecule type" value="Genomic_DNA"/>
</dbReference>
<dbReference type="Gene3D" id="3.40.50.720">
    <property type="entry name" value="NAD(P)-binding Rossmann-like Domain"/>
    <property type="match status" value="1"/>
</dbReference>
<name>A0A846MTI6_9BACT</name>
<dbReference type="AlphaFoldDB" id="A0A846MTI6"/>
<dbReference type="CDD" id="cd05233">
    <property type="entry name" value="SDR_c"/>
    <property type="match status" value="1"/>
</dbReference>
<organism evidence="3 4">
    <name type="scientific">Thermonema lapsum</name>
    <dbReference type="NCBI Taxonomy" id="28195"/>
    <lineage>
        <taxon>Bacteria</taxon>
        <taxon>Pseudomonadati</taxon>
        <taxon>Bacteroidota</taxon>
        <taxon>Cytophagia</taxon>
        <taxon>Cytophagales</taxon>
        <taxon>Thermonemataceae</taxon>
        <taxon>Thermonema</taxon>
    </lineage>
</organism>
<dbReference type="SUPFAM" id="SSF51735">
    <property type="entry name" value="NAD(P)-binding Rossmann-fold domains"/>
    <property type="match status" value="1"/>
</dbReference>
<dbReference type="Proteomes" id="UP000537126">
    <property type="component" value="Unassembled WGS sequence"/>
</dbReference>
<comment type="caution">
    <text evidence="3">The sequence shown here is derived from an EMBL/GenBank/DDBJ whole genome shotgun (WGS) entry which is preliminary data.</text>
</comment>
<comment type="similarity">
    <text evidence="1">Belongs to the short-chain dehydrogenases/reductases (SDR) family.</text>
</comment>
<gene>
    <name evidence="3" type="ORF">FHS56_002274</name>
</gene>
<dbReference type="InterPro" id="IPR051911">
    <property type="entry name" value="SDR_oxidoreductase"/>
</dbReference>
<proteinExistence type="inferred from homology"/>
<dbReference type="InterPro" id="IPR036291">
    <property type="entry name" value="NAD(P)-bd_dom_sf"/>
</dbReference>
<sequence>MTILIAGASRGIGLALCHLLLQQQHRVLALSRNTSSLEALSKTYLGQLSFLSIDLGKMQSEAPRLQAWFKQQNIEQLDRVVYNAGYLVNKNFEIQSYLEIKNQININFTGAMLLLQQLRPYLKQGSHVVTISSMGGFQGSQKFPGLAVYSASKGALAVLSECLAQEWQEAGIYVNSLALGAVQTEMLQEAFPGYQAPLSAEEAAAFVADFCLRGHRFFNGKILPVSVSTP</sequence>
<evidence type="ECO:0000256" key="2">
    <source>
        <dbReference type="ARBA" id="ARBA00023002"/>
    </source>
</evidence>